<protein>
    <recommendedName>
        <fullName evidence="1">Nucleotidyl transferase domain-containing protein</fullName>
    </recommendedName>
</protein>
<dbReference type="InterPro" id="IPR005835">
    <property type="entry name" value="NTP_transferase_dom"/>
</dbReference>
<dbReference type="EMBL" id="MHBZ01000017">
    <property type="protein sequence ID" value="OGY11470.1"/>
    <property type="molecule type" value="Genomic_DNA"/>
</dbReference>
<gene>
    <name evidence="2" type="ORF">A3D26_04575</name>
</gene>
<accession>A0A1G1V7T1</accession>
<evidence type="ECO:0000313" key="3">
    <source>
        <dbReference type="Proteomes" id="UP000178319"/>
    </source>
</evidence>
<dbReference type="Gene3D" id="3.90.550.10">
    <property type="entry name" value="Spore Coat Polysaccharide Biosynthesis Protein SpsA, Chain A"/>
    <property type="match status" value="1"/>
</dbReference>
<proteinExistence type="predicted"/>
<feature type="domain" description="Nucleotidyl transferase" evidence="1">
    <location>
        <begin position="5"/>
        <end position="227"/>
    </location>
</feature>
<dbReference type="Pfam" id="PF00483">
    <property type="entry name" value="NTP_transferase"/>
    <property type="match status" value="1"/>
</dbReference>
<evidence type="ECO:0000313" key="2">
    <source>
        <dbReference type="EMBL" id="OGY11470.1"/>
    </source>
</evidence>
<dbReference type="PANTHER" id="PTHR22572">
    <property type="entry name" value="SUGAR-1-PHOSPHATE GUANYL TRANSFERASE"/>
    <property type="match status" value="1"/>
</dbReference>
<dbReference type="InterPro" id="IPR029044">
    <property type="entry name" value="Nucleotide-diphossugar_trans"/>
</dbReference>
<sequence length="233" mass="26128">MVDSAIILAGGKGERLRPVTNDRPKSMVEVGDRPILAYQVEQLKKGGISKIVFACSWMRDILQAHVGNGRDYGIEASYSIEDSPLGRGGGIKQAMSMLSEPWDSVVVTNGDNLWRLDIADLIEKHTVSNAMATLVVVPLKSPYGIVEFDEAYRVLGFREKPVLPHWVNAGIYVFSKEIYDLLPDEGDHETETFPKLSPDRFLVYKSDSYWRGVDTVKDLTEAQKEVKEFFSDL</sequence>
<dbReference type="SUPFAM" id="SSF53448">
    <property type="entry name" value="Nucleotide-diphospho-sugar transferases"/>
    <property type="match status" value="1"/>
</dbReference>
<reference evidence="2 3" key="1">
    <citation type="journal article" date="2016" name="Nat. Commun.">
        <title>Thousands of microbial genomes shed light on interconnected biogeochemical processes in an aquifer system.</title>
        <authorList>
            <person name="Anantharaman K."/>
            <person name="Brown C.T."/>
            <person name="Hug L.A."/>
            <person name="Sharon I."/>
            <person name="Castelle C.J."/>
            <person name="Probst A.J."/>
            <person name="Thomas B.C."/>
            <person name="Singh A."/>
            <person name="Wilkins M.J."/>
            <person name="Karaoz U."/>
            <person name="Brodie E.L."/>
            <person name="Williams K.H."/>
            <person name="Hubbard S.S."/>
            <person name="Banfield J.F."/>
        </authorList>
    </citation>
    <scope>NUCLEOTIDE SEQUENCE [LARGE SCALE GENOMIC DNA]</scope>
</reference>
<name>A0A1G1V7T1_9BACT</name>
<dbReference type="Proteomes" id="UP000178319">
    <property type="component" value="Unassembled WGS sequence"/>
</dbReference>
<organism evidence="2 3">
    <name type="scientific">Candidatus Blackburnbacteria bacterium RIFCSPHIGHO2_02_FULL_44_20</name>
    <dbReference type="NCBI Taxonomy" id="1797516"/>
    <lineage>
        <taxon>Bacteria</taxon>
        <taxon>Candidatus Blackburniibacteriota</taxon>
    </lineage>
</organism>
<comment type="caution">
    <text evidence="2">The sequence shown here is derived from an EMBL/GenBank/DDBJ whole genome shotgun (WGS) entry which is preliminary data.</text>
</comment>
<dbReference type="AlphaFoldDB" id="A0A1G1V7T1"/>
<dbReference type="CDD" id="cd04181">
    <property type="entry name" value="NTP_transferase"/>
    <property type="match status" value="1"/>
</dbReference>
<dbReference type="InterPro" id="IPR050486">
    <property type="entry name" value="Mannose-1P_guanyltransferase"/>
</dbReference>
<evidence type="ECO:0000259" key="1">
    <source>
        <dbReference type="Pfam" id="PF00483"/>
    </source>
</evidence>
<dbReference type="STRING" id="1797516.A3D26_04575"/>